<reference evidence="2" key="1">
    <citation type="submission" date="2019-12" db="EMBL/GenBank/DDBJ databases">
        <title>Genome sequencing and annotation of Brassica cretica.</title>
        <authorList>
            <person name="Studholme D.J."/>
            <person name="Sarris P.F."/>
        </authorList>
    </citation>
    <scope>NUCLEOTIDE SEQUENCE</scope>
    <source>
        <strain evidence="2">PFS-001/15</strain>
        <tissue evidence="2">Leaf</tissue>
    </source>
</reference>
<feature type="compositionally biased region" description="Polar residues" evidence="1">
    <location>
        <begin position="181"/>
        <end position="190"/>
    </location>
</feature>
<protein>
    <submittedName>
        <fullName evidence="2">Uncharacterized protein</fullName>
    </submittedName>
</protein>
<accession>A0A3N6U1R7</accession>
<feature type="region of interest" description="Disordered" evidence="1">
    <location>
        <begin position="257"/>
        <end position="279"/>
    </location>
</feature>
<evidence type="ECO:0000313" key="2">
    <source>
        <dbReference type="EMBL" id="KAF2597198.1"/>
    </source>
</evidence>
<feature type="compositionally biased region" description="Basic and acidic residues" evidence="1">
    <location>
        <begin position="164"/>
        <end position="180"/>
    </location>
</feature>
<feature type="compositionally biased region" description="Polar residues" evidence="1">
    <location>
        <begin position="266"/>
        <end position="279"/>
    </location>
</feature>
<comment type="caution">
    <text evidence="2">The sequence shown here is derived from an EMBL/GenBank/DDBJ whole genome shotgun (WGS) entry which is preliminary data.</text>
</comment>
<name>A0A3N6U1R7_BRACR</name>
<evidence type="ECO:0000256" key="1">
    <source>
        <dbReference type="SAM" id="MobiDB-lite"/>
    </source>
</evidence>
<proteinExistence type="predicted"/>
<evidence type="ECO:0000313" key="3">
    <source>
        <dbReference type="Proteomes" id="UP000712281"/>
    </source>
</evidence>
<feature type="region of interest" description="Disordered" evidence="1">
    <location>
        <begin position="164"/>
        <end position="214"/>
    </location>
</feature>
<dbReference type="AlphaFoldDB" id="A0A3N6U1R7"/>
<sequence>MPLHLWTVKNMKSIGSRIGYVDEDMIDLIEGRMRIDVDSRRPLKFKRKVESPEGEEVTIEIKYESTSISYGARGCFCSSSVTSGAVWPSKDAYTRLPADQGRQDFDARHFVVDTYQSRSRGPIHRNDSHSGRIIRRWDEKHNNNRYGSSRYGIRPYDRKEHLSWGEKSHNKARENDKGTDQVRNGTSSSREGVLYDHTSNKNHTPKTDEVPDNKVWNDQIIGALNDMEIMDPNADAMMDYDVQDDDFSGEDLMDVKLQKDDVKGRPSSSATVTQKSLKG</sequence>
<gene>
    <name evidence="2" type="ORF">F2Q68_00010640</name>
</gene>
<dbReference type="Proteomes" id="UP000712281">
    <property type="component" value="Unassembled WGS sequence"/>
</dbReference>
<organism evidence="2 3">
    <name type="scientific">Brassica cretica</name>
    <name type="common">Mustard</name>
    <dbReference type="NCBI Taxonomy" id="69181"/>
    <lineage>
        <taxon>Eukaryota</taxon>
        <taxon>Viridiplantae</taxon>
        <taxon>Streptophyta</taxon>
        <taxon>Embryophyta</taxon>
        <taxon>Tracheophyta</taxon>
        <taxon>Spermatophyta</taxon>
        <taxon>Magnoliopsida</taxon>
        <taxon>eudicotyledons</taxon>
        <taxon>Gunneridae</taxon>
        <taxon>Pentapetalae</taxon>
        <taxon>rosids</taxon>
        <taxon>malvids</taxon>
        <taxon>Brassicales</taxon>
        <taxon>Brassicaceae</taxon>
        <taxon>Brassiceae</taxon>
        <taxon>Brassica</taxon>
    </lineage>
</organism>
<dbReference type="EMBL" id="QGKW02000717">
    <property type="protein sequence ID" value="KAF2597198.1"/>
    <property type="molecule type" value="Genomic_DNA"/>
</dbReference>